<reference evidence="2 3" key="1">
    <citation type="submission" date="2024-04" db="EMBL/GenBank/DDBJ databases">
        <title>Bacillus oryzaecorticis sp. nov., a moderately halophilic bacterium isolated from rice husks.</title>
        <authorList>
            <person name="Zhu H.-S."/>
        </authorList>
    </citation>
    <scope>NUCLEOTIDE SEQUENCE [LARGE SCALE GENOMIC DNA]</scope>
    <source>
        <strain evidence="2 3">ZC255</strain>
    </source>
</reference>
<protein>
    <submittedName>
        <fullName evidence="2">Uncharacterized protein</fullName>
    </submittedName>
</protein>
<dbReference type="RefSeq" id="WP_341983471.1">
    <property type="nucleotide sequence ID" value="NZ_JBBYAF010000019.1"/>
</dbReference>
<feature type="transmembrane region" description="Helical" evidence="1">
    <location>
        <begin position="6"/>
        <end position="26"/>
    </location>
</feature>
<organism evidence="2 3">
    <name type="scientific">Rossellomorea oryzaecorticis</name>
    <dbReference type="NCBI Taxonomy" id="1396505"/>
    <lineage>
        <taxon>Bacteria</taxon>
        <taxon>Bacillati</taxon>
        <taxon>Bacillota</taxon>
        <taxon>Bacilli</taxon>
        <taxon>Bacillales</taxon>
        <taxon>Bacillaceae</taxon>
        <taxon>Rossellomorea</taxon>
    </lineage>
</organism>
<proteinExistence type="predicted"/>
<accession>A0ABU9K9U2</accession>
<keyword evidence="3" id="KW-1185">Reference proteome</keyword>
<evidence type="ECO:0000313" key="2">
    <source>
        <dbReference type="EMBL" id="MEL3972808.1"/>
    </source>
</evidence>
<keyword evidence="1" id="KW-0472">Membrane</keyword>
<keyword evidence="1" id="KW-1133">Transmembrane helix</keyword>
<comment type="caution">
    <text evidence="2">The sequence shown here is derived from an EMBL/GenBank/DDBJ whole genome shotgun (WGS) entry which is preliminary data.</text>
</comment>
<name>A0ABU9K9U2_9BACI</name>
<dbReference type="EMBL" id="JBBYAF010000019">
    <property type="protein sequence ID" value="MEL3972808.1"/>
    <property type="molecule type" value="Genomic_DNA"/>
</dbReference>
<evidence type="ECO:0000256" key="1">
    <source>
        <dbReference type="SAM" id="Phobius"/>
    </source>
</evidence>
<sequence>MKQKLLHAFPFLILMVILAIGIEFIYQPSTKESIIFFPINENVTYESASTLLTLVPEKKDNFYEVTWKTSSKLDTPAYLRQDVGFLFINGRLKGKMNEWEQETDGIVQGETIKGKESSLLQALSFHYAEIHEDDDKYTSAQKMTEDTLYVIDSNFSPLNSFRQPGTDAEREWKTILDRVSTQQLDFLWEKGIDSLGIPSEEYFAIPLTELPSLEEKPLEGFDKVEWERFIGNLWEGLYKNYYLGIKKEDGTIIDSLDSTIPLILVKKDKKEVLVLLIDKDGNPSLLRQRIATS</sequence>
<evidence type="ECO:0000313" key="3">
    <source>
        <dbReference type="Proteomes" id="UP001389717"/>
    </source>
</evidence>
<keyword evidence="1" id="KW-0812">Transmembrane</keyword>
<gene>
    <name evidence="2" type="ORF">AAEO50_10990</name>
</gene>
<dbReference type="Proteomes" id="UP001389717">
    <property type="component" value="Unassembled WGS sequence"/>
</dbReference>